<keyword evidence="3" id="KW-0443">Lipid metabolism</keyword>
<dbReference type="InterPro" id="IPR029058">
    <property type="entry name" value="AB_hydrolase_fold"/>
</dbReference>
<keyword evidence="2" id="KW-0442">Lipid degradation</keyword>
<accession>A0ABT1Z4F7</accession>
<keyword evidence="6" id="KW-1185">Reference proteome</keyword>
<dbReference type="Proteomes" id="UP001165396">
    <property type="component" value="Unassembled WGS sequence"/>
</dbReference>
<feature type="domain" description="PET hydrolase/cutinase-like" evidence="4">
    <location>
        <begin position="117"/>
        <end position="215"/>
    </location>
</feature>
<dbReference type="PANTHER" id="PTHR10272:SF0">
    <property type="entry name" value="PLATELET-ACTIVATING FACTOR ACETYLHYDROLASE"/>
    <property type="match status" value="1"/>
</dbReference>
<evidence type="ECO:0000313" key="6">
    <source>
        <dbReference type="Proteomes" id="UP001165396"/>
    </source>
</evidence>
<evidence type="ECO:0000256" key="3">
    <source>
        <dbReference type="ARBA" id="ARBA00023098"/>
    </source>
</evidence>
<dbReference type="EMBL" id="JANKJG010000014">
    <property type="protein sequence ID" value="MCR8828014.1"/>
    <property type="molecule type" value="Genomic_DNA"/>
</dbReference>
<gene>
    <name evidence="5" type="ORF">NTA49_15850</name>
</gene>
<comment type="caution">
    <text evidence="5">The sequence shown here is derived from an EMBL/GenBank/DDBJ whole genome shotgun (WGS) entry which is preliminary data.</text>
</comment>
<dbReference type="Pfam" id="PF12740">
    <property type="entry name" value="PETase"/>
    <property type="match status" value="1"/>
</dbReference>
<dbReference type="SUPFAM" id="SSF53474">
    <property type="entry name" value="alpha/beta-Hydrolases"/>
    <property type="match status" value="1"/>
</dbReference>
<sequence length="430" mass="45740">MNTALKTVTLGLAGIGAAGMLYANPIDQIRPDAPELAPYGDYTIGVQTLEFAHAGQVDILNTTEGDAPVYDRPLTVEVWYPAAEGTEPGGEYVTTLRDGARQATLTGRAARDAAPAAEGQFPLIVISHGYPGNRFLMSHLGENLASKGYVTVSIDHTDSTYSDQGAFGSTLLNRPIDQRFVIEQMATLDGPLGAIIDGETVGVIGYSMGGYGALIFGGAGVTQASTEYSWGTPNGLLAAHLAGSESHEALIDERVKAVIAIGPWGNNTGFWDAEGLSGFRKPLMLMAGSVDDVSIYEAMRGIFDGTTGTDRHLLTFENANHNAAAPMPAPRESWAYDEGLGYAPFAHYADAVWDTNRMNNIAQHFATAFMDLHLKGEEDMAAYFDLTPVSGDGVVAVDDAGDQTEDHTYWTGFAPRTAAGLRFESKAKGE</sequence>
<proteinExistence type="predicted"/>
<reference evidence="5" key="1">
    <citation type="submission" date="2022-07" db="EMBL/GenBank/DDBJ databases">
        <title>Pseudosulfitobacter sp. strain AP-MA-4, whole genome sequence.</title>
        <authorList>
            <person name="Jiang Y."/>
        </authorList>
    </citation>
    <scope>NUCLEOTIDE SEQUENCE</scope>
    <source>
        <strain evidence="5">AP-MA-4</strain>
    </source>
</reference>
<keyword evidence="1" id="KW-0378">Hydrolase</keyword>
<organism evidence="5 6">
    <name type="scientific">Pseudosulfitobacter koreensis</name>
    <dbReference type="NCBI Taxonomy" id="2968472"/>
    <lineage>
        <taxon>Bacteria</taxon>
        <taxon>Pseudomonadati</taxon>
        <taxon>Pseudomonadota</taxon>
        <taxon>Alphaproteobacteria</taxon>
        <taxon>Rhodobacterales</taxon>
        <taxon>Roseobacteraceae</taxon>
        <taxon>Pseudosulfitobacter</taxon>
    </lineage>
</organism>
<evidence type="ECO:0000313" key="5">
    <source>
        <dbReference type="EMBL" id="MCR8828014.1"/>
    </source>
</evidence>
<dbReference type="InterPro" id="IPR041127">
    <property type="entry name" value="PET_hydrolase/cutinase-like"/>
</dbReference>
<dbReference type="Gene3D" id="3.40.50.1820">
    <property type="entry name" value="alpha/beta hydrolase"/>
    <property type="match status" value="1"/>
</dbReference>
<evidence type="ECO:0000256" key="1">
    <source>
        <dbReference type="ARBA" id="ARBA00022801"/>
    </source>
</evidence>
<dbReference type="RefSeq" id="WP_258295782.1">
    <property type="nucleotide sequence ID" value="NZ_JANKJG010000014.1"/>
</dbReference>
<evidence type="ECO:0000259" key="4">
    <source>
        <dbReference type="Pfam" id="PF12740"/>
    </source>
</evidence>
<name>A0ABT1Z4F7_9RHOB</name>
<dbReference type="PANTHER" id="PTHR10272">
    <property type="entry name" value="PLATELET-ACTIVATING FACTOR ACETYLHYDROLASE"/>
    <property type="match status" value="1"/>
</dbReference>
<protein>
    <recommendedName>
        <fullName evidence="4">PET hydrolase/cutinase-like domain-containing protein</fullName>
    </recommendedName>
</protein>
<evidence type="ECO:0000256" key="2">
    <source>
        <dbReference type="ARBA" id="ARBA00022963"/>
    </source>
</evidence>